<feature type="domain" description="Lipocalin/cytosolic fatty-acid binding" evidence="2">
    <location>
        <begin position="109"/>
        <end position="166"/>
    </location>
</feature>
<feature type="signal peptide" evidence="1">
    <location>
        <begin position="1"/>
        <end position="24"/>
    </location>
</feature>
<dbReference type="InterPro" id="IPR000566">
    <property type="entry name" value="Lipocln_cytosolic_FA-bd_dom"/>
</dbReference>
<name>A0ABT2X299_9RHOB</name>
<evidence type="ECO:0000313" key="3">
    <source>
        <dbReference type="EMBL" id="MCU9847760.1"/>
    </source>
</evidence>
<sequence>MPRRALALCLALAACAAPPPPAIGYRYGAALISSSAAFDPARFVDGWHVAAAYGDEARCGPLAETWAPTGPGRYRVTGTACGPSGARALATDAVVTGPGRITRDEAGGPAELWVLWVDADYRVAVIGTPSGRFGRVLSRTPEVRPDLMQAARDVLKFNGYDPAGLQPI</sequence>
<keyword evidence="1" id="KW-0732">Signal</keyword>
<comment type="caution">
    <text evidence="3">The sequence shown here is derived from an EMBL/GenBank/DDBJ whole genome shotgun (WGS) entry which is preliminary data.</text>
</comment>
<evidence type="ECO:0000313" key="4">
    <source>
        <dbReference type="Proteomes" id="UP001209535"/>
    </source>
</evidence>
<gene>
    <name evidence="3" type="ORF">OEZ60_07040</name>
</gene>
<reference evidence="3 4" key="1">
    <citation type="submission" date="2022-10" db="EMBL/GenBank/DDBJ databases">
        <title>Defluviimonas sp. nov., isolated from ocean surface sediments.</title>
        <authorList>
            <person name="He W."/>
            <person name="Wang L."/>
            <person name="Zhang D.-F."/>
        </authorList>
    </citation>
    <scope>NUCLEOTIDE SEQUENCE [LARGE SCALE GENOMIC DNA]</scope>
    <source>
        <strain evidence="3 4">WL0024</strain>
    </source>
</reference>
<feature type="chain" id="PRO_5046861404" evidence="1">
    <location>
        <begin position="25"/>
        <end position="168"/>
    </location>
</feature>
<dbReference type="SUPFAM" id="SSF50814">
    <property type="entry name" value="Lipocalins"/>
    <property type="match status" value="1"/>
</dbReference>
<dbReference type="PROSITE" id="PS51257">
    <property type="entry name" value="PROKAR_LIPOPROTEIN"/>
    <property type="match status" value="1"/>
</dbReference>
<dbReference type="Proteomes" id="UP001209535">
    <property type="component" value="Unassembled WGS sequence"/>
</dbReference>
<dbReference type="InterPro" id="IPR012674">
    <property type="entry name" value="Calycin"/>
</dbReference>
<dbReference type="RefSeq" id="WP_263334544.1">
    <property type="nucleotide sequence ID" value="NZ_JAOVQO010000005.1"/>
</dbReference>
<dbReference type="EMBL" id="JAOVQO010000005">
    <property type="protein sequence ID" value="MCU9847760.1"/>
    <property type="molecule type" value="Genomic_DNA"/>
</dbReference>
<proteinExistence type="predicted"/>
<evidence type="ECO:0000259" key="2">
    <source>
        <dbReference type="Pfam" id="PF08212"/>
    </source>
</evidence>
<accession>A0ABT2X299</accession>
<keyword evidence="4" id="KW-1185">Reference proteome</keyword>
<protein>
    <submittedName>
        <fullName evidence="3">Lipocalin family protein</fullName>
    </submittedName>
</protein>
<dbReference type="Pfam" id="PF08212">
    <property type="entry name" value="Lipocalin_2"/>
    <property type="match status" value="1"/>
</dbReference>
<dbReference type="Gene3D" id="2.40.128.20">
    <property type="match status" value="1"/>
</dbReference>
<evidence type="ECO:0000256" key="1">
    <source>
        <dbReference type="SAM" id="SignalP"/>
    </source>
</evidence>
<organism evidence="3 4">
    <name type="scientific">Albidovulum salinarum</name>
    <dbReference type="NCBI Taxonomy" id="2984153"/>
    <lineage>
        <taxon>Bacteria</taxon>
        <taxon>Pseudomonadati</taxon>
        <taxon>Pseudomonadota</taxon>
        <taxon>Alphaproteobacteria</taxon>
        <taxon>Rhodobacterales</taxon>
        <taxon>Paracoccaceae</taxon>
        <taxon>Albidovulum</taxon>
    </lineage>
</organism>